<dbReference type="EMBL" id="CP126664">
    <property type="protein sequence ID" value="WKA08954.1"/>
    <property type="molecule type" value="Genomic_DNA"/>
</dbReference>
<feature type="region of interest" description="Disordered" evidence="1">
    <location>
        <begin position="630"/>
        <end position="652"/>
    </location>
</feature>
<dbReference type="Proteomes" id="UP001227230">
    <property type="component" value="Chromosome 17"/>
</dbReference>
<dbReference type="PANTHER" id="PTHR33116:SF78">
    <property type="entry name" value="OS12G0587133 PROTEIN"/>
    <property type="match status" value="1"/>
</dbReference>
<proteinExistence type="predicted"/>
<evidence type="ECO:0000313" key="4">
    <source>
        <dbReference type="Proteomes" id="UP001227230"/>
    </source>
</evidence>
<organism evidence="3 4">
    <name type="scientific">Vitis vinifera</name>
    <name type="common">Grape</name>
    <dbReference type="NCBI Taxonomy" id="29760"/>
    <lineage>
        <taxon>Eukaryota</taxon>
        <taxon>Viridiplantae</taxon>
        <taxon>Streptophyta</taxon>
        <taxon>Embryophyta</taxon>
        <taxon>Tracheophyta</taxon>
        <taxon>Spermatophyta</taxon>
        <taxon>Magnoliopsida</taxon>
        <taxon>eudicotyledons</taxon>
        <taxon>Gunneridae</taxon>
        <taxon>Pentapetalae</taxon>
        <taxon>rosids</taxon>
        <taxon>Vitales</taxon>
        <taxon>Vitaceae</taxon>
        <taxon>Viteae</taxon>
        <taxon>Vitis</taxon>
    </lineage>
</organism>
<accession>A0ABY9DQD0</accession>
<protein>
    <recommendedName>
        <fullName evidence="2">Reverse transcriptase zinc-binding domain-containing protein</fullName>
    </recommendedName>
</protein>
<dbReference type="Pfam" id="PF13966">
    <property type="entry name" value="zf-RVT"/>
    <property type="match status" value="1"/>
</dbReference>
<evidence type="ECO:0000259" key="2">
    <source>
        <dbReference type="Pfam" id="PF13966"/>
    </source>
</evidence>
<reference evidence="3 4" key="1">
    <citation type="journal article" date="2023" name="Hortic Res">
        <title>The complete reference genome for grapevine (Vitis vinifera L.) genetics and breeding.</title>
        <authorList>
            <person name="Shi X."/>
            <person name="Cao S."/>
            <person name="Wang X."/>
            <person name="Huang S."/>
            <person name="Wang Y."/>
            <person name="Liu Z."/>
            <person name="Liu W."/>
            <person name="Leng X."/>
            <person name="Peng Y."/>
            <person name="Wang N."/>
            <person name="Wang Y."/>
            <person name="Ma Z."/>
            <person name="Xu X."/>
            <person name="Zhang F."/>
            <person name="Xue H."/>
            <person name="Zhong H."/>
            <person name="Wang Y."/>
            <person name="Zhang K."/>
            <person name="Velt A."/>
            <person name="Avia K."/>
            <person name="Holtgrawe D."/>
            <person name="Grimplet J."/>
            <person name="Matus J.T."/>
            <person name="Ware D."/>
            <person name="Wu X."/>
            <person name="Wang H."/>
            <person name="Liu C."/>
            <person name="Fang Y."/>
            <person name="Rustenholz C."/>
            <person name="Cheng Z."/>
            <person name="Xiao H."/>
            <person name="Zhou Y."/>
        </authorList>
    </citation>
    <scope>NUCLEOTIDE SEQUENCE [LARGE SCALE GENOMIC DNA]</scope>
    <source>
        <strain evidence="4">cv. Pinot noir / PN40024</strain>
        <tissue evidence="3">Leaf</tissue>
    </source>
</reference>
<dbReference type="PANTHER" id="PTHR33116">
    <property type="entry name" value="REVERSE TRANSCRIPTASE ZINC-BINDING DOMAIN-CONTAINING PROTEIN-RELATED-RELATED"/>
    <property type="match status" value="1"/>
</dbReference>
<feature type="compositionally biased region" description="Basic and acidic residues" evidence="1">
    <location>
        <begin position="630"/>
        <end position="644"/>
    </location>
</feature>
<name>A0ABY9DQD0_VITVI</name>
<feature type="compositionally biased region" description="Polar residues" evidence="1">
    <location>
        <begin position="303"/>
        <end position="312"/>
    </location>
</feature>
<feature type="region of interest" description="Disordered" evidence="1">
    <location>
        <begin position="300"/>
        <end position="333"/>
    </location>
</feature>
<dbReference type="InterPro" id="IPR026960">
    <property type="entry name" value="RVT-Znf"/>
</dbReference>
<sequence length="1250" mass="141353">MGEVGAARDGRSWFVVESKSFDILVEDVGGKLKGCIWERSRGISSWIQLGEVSLRCLLDGVEAYCREINNRSWVLGWEEGGRKYRLERHSNEAGRFILCFVRDLKTKKNQHYLSRREGAVWWMEYSGREVERPWCSPFWRLKGNQSSRASIKGEGEFEGSLEGEGGGDKVLRRCCKVETGKNRRFSLVRVGEKRSARKVRSNETVYGGLVGVQERRVEKSFLNRLGGHGLGLGGFKSGPTGLGLGEAQGHEKEPQVVLGREDDVLRLIALNALKGCLVGCEEEYVLGLGPEVVGVAGEGYSTRPESSVPNSRASEESSIGKAREERGDEDPLEGISRATLSLEALEVVKRATFTKEALFAEASRANQNLLSDPGGWHLSLNGLDFDRIKVEEAASLEELFSVEEVYSALSELNGDKAPSPNGFPLTFWQFCWEFVKDEIMGFFKEFHARGRFFKSLNTTFLVLVPKNGGTHNLRVYRPIILVGGLYKLLAKVLASRLKKVVGKVVSSSQNGFVEGRQILNVALIANETIDSLLKRTESGVLWAWRETERGHSGAQKRLLQVDQIWGAQSTLPSGRSGSLLQRCWVAEVVTAEAKSFSLVFPEGEGNHGGWFILAEKLRSLEVVPFSEEKVDPSGEIRGSQKAESGKNGSGSMSYASVVSYLSWLLMWFEAMSGLKVNLDKSEIIAVGRVKNVEELALEFGCKVSQLPSSYLGLPLGARFKKVATWDGVEERLRKRLSLWKRQYISKGGQNDLDPEHSVQHAYLLYVLVLDAKEYKRKGGLSVRNLALLNKALLCKWSWRFAVEKEALWRQVICAKYGEEEGGWRSRVVRGSFGVGLWKAIRRGWDVLRDNLVYSVGNGRRVSFWKDKWCGDDPLCTSFPSLFAISLDKEAWVAYVWSHSRGVVWAPRFSKRLNDWEVFDVERLLLRLHGKRVHSDVKDQVIWTKAKDGRFSVKSLYKTLDPERLGDFPARVIWNSLVPPRVSFFAWEATWKNALTLDRIQKRGFSLANRCYLCLAEEESIDHILLHWLRINLDKSEILSVGRVENAEMLALDLSYKVGALPSTYLGLPLGALHKSVAVWDGVEKRIWKRLALWKRQFISKRERITLIRSTLVSMSIYLMSLMCMPRVVKLRLEQIQRDFLWGGGALEKRPHLVKWAIVCSDKRKDGLGVRNLSILNGALLCKWSWHFAVERKSLWKLVISRKFEEEGGGWSTREVREGYGVGFSKEIRKEGSLMLINYCFFVGDGRRVRF</sequence>
<evidence type="ECO:0000256" key="1">
    <source>
        <dbReference type="SAM" id="MobiDB-lite"/>
    </source>
</evidence>
<feature type="domain" description="Reverse transcriptase zinc-binding" evidence="2">
    <location>
        <begin position="950"/>
        <end position="1026"/>
    </location>
</feature>
<evidence type="ECO:0000313" key="3">
    <source>
        <dbReference type="EMBL" id="WKA08954.1"/>
    </source>
</evidence>
<gene>
    <name evidence="3" type="ORF">VitviT2T_026635</name>
</gene>
<keyword evidence="4" id="KW-1185">Reference proteome</keyword>